<evidence type="ECO:0008006" key="3">
    <source>
        <dbReference type="Google" id="ProtNLM"/>
    </source>
</evidence>
<name>A0ABY7UMF5_9CORY</name>
<dbReference type="SUPFAM" id="SSF55008">
    <property type="entry name" value="HMA, heavy metal-associated domain"/>
    <property type="match status" value="1"/>
</dbReference>
<gene>
    <name evidence="1" type="ORF">CJEDD_11560</name>
</gene>
<organism evidence="1 2">
    <name type="scientific">Corynebacterium jeddahense</name>
    <dbReference type="NCBI Taxonomy" id="1414719"/>
    <lineage>
        <taxon>Bacteria</taxon>
        <taxon>Bacillati</taxon>
        <taxon>Actinomycetota</taxon>
        <taxon>Actinomycetes</taxon>
        <taxon>Mycobacteriales</taxon>
        <taxon>Corynebacteriaceae</taxon>
        <taxon>Corynebacterium</taxon>
    </lineage>
</organism>
<protein>
    <recommendedName>
        <fullName evidence="3">Transporter</fullName>
    </recommendedName>
</protein>
<dbReference type="Gene3D" id="3.30.70.100">
    <property type="match status" value="1"/>
</dbReference>
<dbReference type="EMBL" id="CP063194">
    <property type="protein sequence ID" value="WCZ39878.1"/>
    <property type="molecule type" value="Genomic_DNA"/>
</dbReference>
<accession>A0ABY7UMF5</accession>
<dbReference type="Proteomes" id="UP001218071">
    <property type="component" value="Chromosome"/>
</dbReference>
<keyword evidence="2" id="KW-1185">Reference proteome</keyword>
<sequence>MTKTYRIMGPKEDVAVESLADELSLVEGTHEVDIDVEAGRLTVIGFTFADEEIRQAAQNAGYTVEA</sequence>
<dbReference type="RefSeq" id="WP_042408106.1">
    <property type="nucleotide sequence ID" value="NZ_CBYN010000074.1"/>
</dbReference>
<reference evidence="1 2" key="1">
    <citation type="submission" date="2020-10" db="EMBL/GenBank/DDBJ databases">
        <title>Complete genome sequence of Corynebacterium jeddahense DSM 45997, type strain of Corynebacterium jeddahense.</title>
        <authorList>
            <person name="Busche T."/>
            <person name="Kalinowski J."/>
            <person name="Ruckert C."/>
        </authorList>
    </citation>
    <scope>NUCLEOTIDE SEQUENCE [LARGE SCALE GENOMIC DNA]</scope>
    <source>
        <strain evidence="1 2">DSM 45997</strain>
    </source>
</reference>
<dbReference type="InterPro" id="IPR036163">
    <property type="entry name" value="HMA_dom_sf"/>
</dbReference>
<evidence type="ECO:0000313" key="2">
    <source>
        <dbReference type="Proteomes" id="UP001218071"/>
    </source>
</evidence>
<evidence type="ECO:0000313" key="1">
    <source>
        <dbReference type="EMBL" id="WCZ39878.1"/>
    </source>
</evidence>
<proteinExistence type="predicted"/>